<organism evidence="1 2">
    <name type="scientific">Erwinia sorbitola</name>
    <dbReference type="NCBI Taxonomy" id="2681984"/>
    <lineage>
        <taxon>Bacteria</taxon>
        <taxon>Pseudomonadati</taxon>
        <taxon>Pseudomonadota</taxon>
        <taxon>Gammaproteobacteria</taxon>
        <taxon>Enterobacterales</taxon>
        <taxon>Erwiniaceae</taxon>
        <taxon>Erwinia</taxon>
    </lineage>
</organism>
<dbReference type="Pfam" id="PF01501">
    <property type="entry name" value="Glyco_transf_8"/>
    <property type="match status" value="1"/>
</dbReference>
<name>A0ABW9R5U8_9GAMM</name>
<sequence length="274" mass="31494">MKAWATLLTQPDYLIGVRALQASLLAAGTRYPLVVMVTENIDGPARQQLEQEGCLLRDVAPLRPNPQLQESYANARFSEVWTKLAAWTLTEFERVAFLDADMLVTQNMDELFSLPLADGNIAACHACRCNPNKIASYPPDWVPENCFYSWCAGVDNVEQPGKVDNYLNGGFLLLTPDRGVFDRMLAQLAALDDLSAYLFAEQDFLNQFYRGRWQPLPYIYNALKTLPHQHPQIWDQERVKNIHYIIDKPWEKQPEPGDRYYALNQRWWQVGARL</sequence>
<dbReference type="PANTHER" id="PTHR11183">
    <property type="entry name" value="GLYCOGENIN SUBFAMILY MEMBER"/>
    <property type="match status" value="1"/>
</dbReference>
<keyword evidence="2" id="KW-1185">Reference proteome</keyword>
<protein>
    <submittedName>
        <fullName evidence="1">Glycosyltransferase family 8 protein</fullName>
    </submittedName>
</protein>
<proteinExistence type="predicted"/>
<dbReference type="InterPro" id="IPR029044">
    <property type="entry name" value="Nucleotide-diphossugar_trans"/>
</dbReference>
<evidence type="ECO:0000313" key="1">
    <source>
        <dbReference type="EMBL" id="MTD25488.1"/>
    </source>
</evidence>
<comment type="caution">
    <text evidence="1">The sequence shown here is derived from an EMBL/GenBank/DDBJ whole genome shotgun (WGS) entry which is preliminary data.</text>
</comment>
<dbReference type="CDD" id="cd02537">
    <property type="entry name" value="GT8_Glycogenin"/>
    <property type="match status" value="1"/>
</dbReference>
<dbReference type="EMBL" id="WLZX01000001">
    <property type="protein sequence ID" value="MTD25488.1"/>
    <property type="molecule type" value="Genomic_DNA"/>
</dbReference>
<gene>
    <name evidence="1" type="ORF">GK011_00795</name>
</gene>
<accession>A0ABW9R5U8</accession>
<dbReference type="InterPro" id="IPR002495">
    <property type="entry name" value="Glyco_trans_8"/>
</dbReference>
<dbReference type="SUPFAM" id="SSF53448">
    <property type="entry name" value="Nucleotide-diphospho-sugar transferases"/>
    <property type="match status" value="1"/>
</dbReference>
<dbReference type="InterPro" id="IPR050587">
    <property type="entry name" value="GNT1/Glycosyltrans_8"/>
</dbReference>
<reference evidence="1 2" key="1">
    <citation type="submission" date="2019-11" db="EMBL/GenBank/DDBJ databases">
        <title>Erwinia sp. nov., isolated from feces of birds in Tibet plateau of China.</title>
        <authorList>
            <person name="Ge Y."/>
        </authorList>
    </citation>
    <scope>NUCLEOTIDE SEQUENCE [LARGE SCALE GENOMIC DNA]</scope>
    <source>
        <strain evidence="1 2">J316</strain>
    </source>
</reference>
<dbReference type="Proteomes" id="UP000480164">
    <property type="component" value="Unassembled WGS sequence"/>
</dbReference>
<dbReference type="Gene3D" id="3.90.550.10">
    <property type="entry name" value="Spore Coat Polysaccharide Biosynthesis Protein SpsA, Chain A"/>
    <property type="match status" value="1"/>
</dbReference>
<evidence type="ECO:0000313" key="2">
    <source>
        <dbReference type="Proteomes" id="UP000480164"/>
    </source>
</evidence>
<dbReference type="RefSeq" id="WP_154750835.1">
    <property type="nucleotide sequence ID" value="NZ_WLZX01000001.1"/>
</dbReference>